<evidence type="ECO:0000313" key="4">
    <source>
        <dbReference type="EMBL" id="VAX10880.1"/>
    </source>
</evidence>
<dbReference type="PANTHER" id="PTHR45947:SF3">
    <property type="entry name" value="SULFOQUINOVOSYL TRANSFERASE SQD2"/>
    <property type="match status" value="1"/>
</dbReference>
<gene>
    <name evidence="4" type="ORF">MNBD_GAMMA26-799</name>
</gene>
<dbReference type="GO" id="GO:0016758">
    <property type="term" value="F:hexosyltransferase activity"/>
    <property type="evidence" value="ECO:0007669"/>
    <property type="project" value="TreeGrafter"/>
</dbReference>
<dbReference type="AlphaFoldDB" id="A0A3B1BJW1"/>
<keyword evidence="1" id="KW-0472">Membrane</keyword>
<dbReference type="SUPFAM" id="SSF53756">
    <property type="entry name" value="UDP-Glycosyltransferase/glycogen phosphorylase"/>
    <property type="match status" value="1"/>
</dbReference>
<dbReference type="Gene3D" id="3.40.50.2000">
    <property type="entry name" value="Glycogen Phosphorylase B"/>
    <property type="match status" value="2"/>
</dbReference>
<evidence type="ECO:0000259" key="2">
    <source>
        <dbReference type="Pfam" id="PF00534"/>
    </source>
</evidence>
<reference evidence="4" key="1">
    <citation type="submission" date="2018-06" db="EMBL/GenBank/DDBJ databases">
        <authorList>
            <person name="Zhirakovskaya E."/>
        </authorList>
    </citation>
    <scope>NUCLEOTIDE SEQUENCE</scope>
</reference>
<accession>A0A3B1BJW1</accession>
<keyword evidence="4" id="KW-0808">Transferase</keyword>
<keyword evidence="1" id="KW-1133">Transmembrane helix</keyword>
<protein>
    <submittedName>
        <fullName evidence="4">Glycosyltransferase</fullName>
    </submittedName>
</protein>
<dbReference type="Pfam" id="PF00534">
    <property type="entry name" value="Glycos_transf_1"/>
    <property type="match status" value="1"/>
</dbReference>
<dbReference type="InterPro" id="IPR028098">
    <property type="entry name" value="Glyco_trans_4-like_N"/>
</dbReference>
<name>A0A3B1BJW1_9ZZZZ</name>
<keyword evidence="1" id="KW-0812">Transmembrane</keyword>
<dbReference type="Pfam" id="PF13439">
    <property type="entry name" value="Glyco_transf_4"/>
    <property type="match status" value="1"/>
</dbReference>
<evidence type="ECO:0000259" key="3">
    <source>
        <dbReference type="Pfam" id="PF13439"/>
    </source>
</evidence>
<feature type="domain" description="Glycosyltransferase subfamily 4-like N-terminal" evidence="3">
    <location>
        <begin position="24"/>
        <end position="202"/>
    </location>
</feature>
<feature type="domain" description="Glycosyl transferase family 1" evidence="2">
    <location>
        <begin position="210"/>
        <end position="375"/>
    </location>
</feature>
<evidence type="ECO:0000256" key="1">
    <source>
        <dbReference type="SAM" id="Phobius"/>
    </source>
</evidence>
<organism evidence="4">
    <name type="scientific">hydrothermal vent metagenome</name>
    <dbReference type="NCBI Taxonomy" id="652676"/>
    <lineage>
        <taxon>unclassified sequences</taxon>
        <taxon>metagenomes</taxon>
        <taxon>ecological metagenomes</taxon>
    </lineage>
</organism>
<dbReference type="InterPro" id="IPR050194">
    <property type="entry name" value="Glycosyltransferase_grp1"/>
</dbReference>
<dbReference type="InterPro" id="IPR001296">
    <property type="entry name" value="Glyco_trans_1"/>
</dbReference>
<feature type="transmembrane region" description="Helical" evidence="1">
    <location>
        <begin position="87"/>
        <end position="107"/>
    </location>
</feature>
<sequence length="403" mass="45098">MGNKRLLVLTSTFPRWEGDHEPPFVLELSRRLANTFDVHILAPHACGLAREEIRDQLKIHRFQYAPAHMETLAYEGGMLHRLRQNRLRYLLVPFFLLAQYLAAITLIRKHNIDLIHAHWLVPQGIVAALIKSTLPNAPEILCTSHGGDLFSLRGWLFTALKKWVINKSDHISVVSEAMKQYLIQMDISPEKITVAPMGVDLQSRFIPDKKQRRQNTLVFAGRLVEKKGLIHLIEALPAVLEHYPDLTLRIAGDGPEEASLRSRATKLQLDATIKFLGPIKNEDLPAIYQSGAIAVFPFIISPSGDQEGLGLVMIEALGCGCTLIASDLPAVKDVILDGKTGRLVTPGDTDNIATAITELLGNRDLCKSLAHEGRKYVINKFDWIIVTNNYRRLFNTLLQPPKA</sequence>
<dbReference type="PANTHER" id="PTHR45947">
    <property type="entry name" value="SULFOQUINOVOSYL TRANSFERASE SQD2"/>
    <property type="match status" value="1"/>
</dbReference>
<dbReference type="CDD" id="cd03801">
    <property type="entry name" value="GT4_PimA-like"/>
    <property type="match status" value="1"/>
</dbReference>
<proteinExistence type="predicted"/>
<dbReference type="EMBL" id="UOFX01000078">
    <property type="protein sequence ID" value="VAX10880.1"/>
    <property type="molecule type" value="Genomic_DNA"/>
</dbReference>